<dbReference type="eggNOG" id="ENOG5032Z1F">
    <property type="taxonomic scope" value="Bacteria"/>
</dbReference>
<evidence type="ECO:0000313" key="1">
    <source>
        <dbReference type="EMBL" id="EDR47903.1"/>
    </source>
</evidence>
<organism evidence="1 2">
    <name type="scientific">Dorea formicigenerans ATCC 27755</name>
    <dbReference type="NCBI Taxonomy" id="411461"/>
    <lineage>
        <taxon>Bacteria</taxon>
        <taxon>Bacillati</taxon>
        <taxon>Bacillota</taxon>
        <taxon>Clostridia</taxon>
        <taxon>Lachnospirales</taxon>
        <taxon>Lachnospiraceae</taxon>
        <taxon>Dorea</taxon>
    </lineage>
</organism>
<proteinExistence type="predicted"/>
<dbReference type="Proteomes" id="UP000005359">
    <property type="component" value="Unassembled WGS sequence"/>
</dbReference>
<name>B0G2T9_9FIRM</name>
<sequence>MKHHKNKGDFKIFMNFNQIAMLQKLKSSMDRFRNNHPKFPLFLKAVVGNALEEGTLVEINVTTPEGKNYCTNLKLKQEDLEFFQTLSEMGSQH</sequence>
<gene>
    <name evidence="1" type="ORF">DORFOR_00559</name>
</gene>
<reference evidence="1 2" key="1">
    <citation type="submission" date="2007-10" db="EMBL/GenBank/DDBJ databases">
        <title>Draft genome sequence of Dorea formicigenerans(ATCC 27755).</title>
        <authorList>
            <person name="Sudarsanam P."/>
            <person name="Ley R."/>
            <person name="Guruge J."/>
            <person name="Turnbaugh P.J."/>
            <person name="Mahowald M."/>
            <person name="Liep D."/>
            <person name="Gordon J."/>
        </authorList>
    </citation>
    <scope>NUCLEOTIDE SEQUENCE [LARGE SCALE GENOMIC DNA]</scope>
    <source>
        <strain evidence="1 2">ATCC 27755</strain>
    </source>
</reference>
<protein>
    <submittedName>
        <fullName evidence="1">Uncharacterized protein</fullName>
    </submittedName>
</protein>
<reference evidence="1 2" key="2">
    <citation type="submission" date="2007-10" db="EMBL/GenBank/DDBJ databases">
        <authorList>
            <person name="Fulton L."/>
            <person name="Clifton S."/>
            <person name="Fulton B."/>
            <person name="Xu J."/>
            <person name="Minx P."/>
            <person name="Pepin K.H."/>
            <person name="Johnson M."/>
            <person name="Thiruvilangam P."/>
            <person name="Bhonagiri V."/>
            <person name="Nash W.E."/>
            <person name="Wang C."/>
            <person name="Mardis E.R."/>
            <person name="Wilson R.K."/>
        </authorList>
    </citation>
    <scope>NUCLEOTIDE SEQUENCE [LARGE SCALE GENOMIC DNA]</scope>
    <source>
        <strain evidence="1 2">ATCC 27755</strain>
    </source>
</reference>
<accession>B0G2T9</accession>
<dbReference type="AlphaFoldDB" id="B0G2T9"/>
<comment type="caution">
    <text evidence="1">The sequence shown here is derived from an EMBL/GenBank/DDBJ whole genome shotgun (WGS) entry which is preliminary data.</text>
</comment>
<dbReference type="PaxDb" id="411461-DORFOR_00559"/>
<dbReference type="STRING" id="411461.DORFOR_00559"/>
<evidence type="ECO:0000313" key="2">
    <source>
        <dbReference type="Proteomes" id="UP000005359"/>
    </source>
</evidence>
<dbReference type="EMBL" id="AAXA02000009">
    <property type="protein sequence ID" value="EDR47903.1"/>
    <property type="molecule type" value="Genomic_DNA"/>
</dbReference>